<reference evidence="9" key="2">
    <citation type="submission" date="2025-09" db="UniProtKB">
        <authorList>
            <consortium name="Ensembl"/>
        </authorList>
    </citation>
    <scope>IDENTIFICATION</scope>
</reference>
<evidence type="ECO:0000259" key="8">
    <source>
        <dbReference type="SMART" id="SM00888"/>
    </source>
</evidence>
<dbReference type="SUPFAM" id="SSF54984">
    <property type="entry name" value="eEF-1beta-like"/>
    <property type="match status" value="1"/>
</dbReference>
<proteinExistence type="inferred from homology"/>
<sequence length="209" mass="22724">MGFGDLNSASGLKVLNDFLADRSYIEGYVPSQADVAVFDAISSPPSADLCHALRWYNHMKSYQNQKNSLPGVKKPLGQYGPAGVADTTCGSTPAAAPKDDDDEDFDLFGSDDEVRSQPTLIAKSSILLDVKPWDDETDMAKLEECVRSVQLDGLVWGQSKLVPVGYGIKKLQIGCVVEDDKVGTDILEEHITAFEDFVQSMDVAAFNKI</sequence>
<evidence type="ECO:0000256" key="4">
    <source>
        <dbReference type="ARBA" id="ARBA00022917"/>
    </source>
</evidence>
<dbReference type="InterPro" id="IPR014038">
    <property type="entry name" value="EF1B_bsu/dsu_GNE"/>
</dbReference>
<dbReference type="CDD" id="cd00292">
    <property type="entry name" value="EF1B"/>
    <property type="match status" value="1"/>
</dbReference>
<reference evidence="9" key="1">
    <citation type="submission" date="2025-08" db="UniProtKB">
        <authorList>
            <consortium name="Ensembl"/>
        </authorList>
    </citation>
    <scope>IDENTIFICATION</scope>
</reference>
<keyword evidence="3 7" id="KW-0251">Elongation factor</keyword>
<dbReference type="PROSITE" id="PS00824">
    <property type="entry name" value="EF1BD_1"/>
    <property type="match status" value="1"/>
</dbReference>
<dbReference type="GO" id="GO:0005085">
    <property type="term" value="F:guanyl-nucleotide exchange factor activity"/>
    <property type="evidence" value="ECO:0007669"/>
    <property type="project" value="TreeGrafter"/>
</dbReference>
<dbReference type="GO" id="GO:0005829">
    <property type="term" value="C:cytosol"/>
    <property type="evidence" value="ECO:0007669"/>
    <property type="project" value="TreeGrafter"/>
</dbReference>
<dbReference type="PANTHER" id="PTHR11595">
    <property type="entry name" value="EF-HAND AND COILED-COIL DOMAIN-CONTAINING FAMILY MEMBER"/>
    <property type="match status" value="1"/>
</dbReference>
<dbReference type="GO" id="GO:0005853">
    <property type="term" value="C:eukaryotic translation elongation factor 1 complex"/>
    <property type="evidence" value="ECO:0007669"/>
    <property type="project" value="InterPro"/>
</dbReference>
<keyword evidence="10" id="KW-1185">Reference proteome</keyword>
<keyword evidence="4 7" id="KW-0648">Protein biosynthesis</keyword>
<accession>A0A3Q3X9Z4</accession>
<dbReference type="InterPro" id="IPR049720">
    <property type="entry name" value="EF1B_bsu/dsu"/>
</dbReference>
<protein>
    <recommendedName>
        <fullName evidence="2">Elongation factor 1-beta</fullName>
    </recommendedName>
</protein>
<name>A0A3Q3X9Z4_MOLML</name>
<comment type="function">
    <text evidence="5">Catalytic subunit of the guanine nucleotide exchange factor (GEF) (eEF1B subcomplex) of the eukaryotic elongation factor 1 complex (eEF1). Stimulates the exchange of GDP for GTP on elongation factor 1A (eEF1A), probably by displacing GDP from the nucleotide binding pocket in eEF1A.</text>
</comment>
<dbReference type="CDD" id="cd10308">
    <property type="entry name" value="GST_C_eEF1b_like"/>
    <property type="match status" value="1"/>
</dbReference>
<dbReference type="SUPFAM" id="SSF47616">
    <property type="entry name" value="GST C-terminal domain-like"/>
    <property type="match status" value="1"/>
</dbReference>
<dbReference type="AlphaFoldDB" id="A0A3Q3X9Z4"/>
<dbReference type="Pfam" id="PF00736">
    <property type="entry name" value="EF1_GNE"/>
    <property type="match status" value="1"/>
</dbReference>
<dbReference type="InterPro" id="IPR036282">
    <property type="entry name" value="Glutathione-S-Trfase_C_sf"/>
</dbReference>
<evidence type="ECO:0000313" key="9">
    <source>
        <dbReference type="Ensembl" id="ENSMMOP00000027903.1"/>
    </source>
</evidence>
<dbReference type="PROSITE" id="PS00825">
    <property type="entry name" value="EF1BD_2"/>
    <property type="match status" value="1"/>
</dbReference>
<dbReference type="STRING" id="94237.ENSMMOP00000027903"/>
<organism evidence="9 10">
    <name type="scientific">Mola mola</name>
    <name type="common">Ocean sunfish</name>
    <name type="synonym">Tetraodon mola</name>
    <dbReference type="NCBI Taxonomy" id="94237"/>
    <lineage>
        <taxon>Eukaryota</taxon>
        <taxon>Metazoa</taxon>
        <taxon>Chordata</taxon>
        <taxon>Craniata</taxon>
        <taxon>Vertebrata</taxon>
        <taxon>Euteleostomi</taxon>
        <taxon>Actinopterygii</taxon>
        <taxon>Neopterygii</taxon>
        <taxon>Teleostei</taxon>
        <taxon>Neoteleostei</taxon>
        <taxon>Acanthomorphata</taxon>
        <taxon>Eupercaria</taxon>
        <taxon>Tetraodontiformes</taxon>
        <taxon>Molidae</taxon>
        <taxon>Mola</taxon>
    </lineage>
</organism>
<dbReference type="Gene3D" id="1.20.1050.130">
    <property type="match status" value="1"/>
</dbReference>
<dbReference type="Gene3D" id="3.30.70.60">
    <property type="match status" value="1"/>
</dbReference>
<evidence type="ECO:0000256" key="7">
    <source>
        <dbReference type="RuleBase" id="RU003791"/>
    </source>
</evidence>
<comment type="similarity">
    <text evidence="1 7">Belongs to the EF-1-beta/EF-1-delta family.</text>
</comment>
<evidence type="ECO:0000256" key="6">
    <source>
        <dbReference type="ARBA" id="ARBA00093529"/>
    </source>
</evidence>
<evidence type="ECO:0000256" key="3">
    <source>
        <dbReference type="ARBA" id="ARBA00022768"/>
    </source>
</evidence>
<dbReference type="SMART" id="SM00888">
    <property type="entry name" value="EF1_GNE"/>
    <property type="match status" value="1"/>
</dbReference>
<dbReference type="PANTHER" id="PTHR11595:SF21">
    <property type="entry name" value="ELONGATION FACTOR 1-BETA"/>
    <property type="match status" value="1"/>
</dbReference>
<feature type="domain" description="Translation elongation factor EF1B beta/delta subunit guanine nucleotide exchange" evidence="8">
    <location>
        <begin position="123"/>
        <end position="209"/>
    </location>
</feature>
<dbReference type="FunFam" id="3.30.70.60:FF:000001">
    <property type="entry name" value="Elongation factor 1-beta 1 like"/>
    <property type="match status" value="1"/>
</dbReference>
<dbReference type="InterPro" id="IPR001326">
    <property type="entry name" value="Transl_elong_EF1B_B/D_CS"/>
</dbReference>
<dbReference type="InterPro" id="IPR036219">
    <property type="entry name" value="eEF-1beta-like_sf"/>
</dbReference>
<evidence type="ECO:0000256" key="1">
    <source>
        <dbReference type="ARBA" id="ARBA00007411"/>
    </source>
</evidence>
<dbReference type="FunFam" id="1.20.1050.130:FF:000001">
    <property type="entry name" value="Putative Elongation factor 1-beta"/>
    <property type="match status" value="1"/>
</dbReference>
<dbReference type="Ensembl" id="ENSMMOT00000028376.1">
    <property type="protein sequence ID" value="ENSMMOP00000027903.1"/>
    <property type="gene ID" value="ENSMMOG00000021094.1"/>
</dbReference>
<dbReference type="GO" id="GO:0003746">
    <property type="term" value="F:translation elongation factor activity"/>
    <property type="evidence" value="ECO:0007669"/>
    <property type="project" value="UniProtKB-KW"/>
</dbReference>
<evidence type="ECO:0000256" key="2">
    <source>
        <dbReference type="ARBA" id="ARBA00017600"/>
    </source>
</evidence>
<evidence type="ECO:0000313" key="10">
    <source>
        <dbReference type="Proteomes" id="UP000261620"/>
    </source>
</evidence>
<dbReference type="InterPro" id="IPR014717">
    <property type="entry name" value="Transl_elong_EF1B/ribsomal_bS6"/>
</dbReference>
<comment type="subunit">
    <text evidence="6">EF-1 is composed of 4 subunits: alpha, beta (alpha subunit of the eEF1B subcomplex), delta (beta subunit of the eEF1B subcomplex), and gamma (gamma subunit of the eEF1B subcomplex). Interacts with elongation factor EEF1A1.</text>
</comment>
<evidence type="ECO:0000256" key="5">
    <source>
        <dbReference type="ARBA" id="ARBA00093309"/>
    </source>
</evidence>
<dbReference type="OMA" id="CHALCWY"/>
<dbReference type="Proteomes" id="UP000261620">
    <property type="component" value="Unplaced"/>
</dbReference>